<keyword evidence="7" id="KW-0862">Zinc</keyword>
<proteinExistence type="inferred from homology"/>
<dbReference type="OrthoDB" id="9782994at2"/>
<evidence type="ECO:0000313" key="13">
    <source>
        <dbReference type="Proteomes" id="UP000000639"/>
    </source>
</evidence>
<protein>
    <recommendedName>
        <fullName evidence="11">Murein endopeptidase K</fullName>
    </recommendedName>
</protein>
<dbReference type="GO" id="GO:0071555">
    <property type="term" value="P:cell wall organization"/>
    <property type="evidence" value="ECO:0007669"/>
    <property type="project" value="UniProtKB-KW"/>
</dbReference>
<dbReference type="AlphaFoldDB" id="A1SV96"/>
<evidence type="ECO:0000313" key="12">
    <source>
        <dbReference type="EMBL" id="ABM03411.1"/>
    </source>
</evidence>
<evidence type="ECO:0000256" key="8">
    <source>
        <dbReference type="ARBA" id="ARBA00023049"/>
    </source>
</evidence>
<comment type="similarity">
    <text evidence="10">Belongs to the peptidase M15 family.</text>
</comment>
<dbReference type="HOGENOM" id="CLU_080400_1_2_6"/>
<gene>
    <name evidence="12" type="ordered locus">Ping_1614</name>
</gene>
<keyword evidence="3" id="KW-0645">Protease</keyword>
<dbReference type="SUPFAM" id="SSF55166">
    <property type="entry name" value="Hedgehog/DD-peptidase"/>
    <property type="match status" value="1"/>
</dbReference>
<evidence type="ECO:0000256" key="9">
    <source>
        <dbReference type="ARBA" id="ARBA00023316"/>
    </source>
</evidence>
<organism evidence="12 13">
    <name type="scientific">Psychromonas ingrahamii (strain DSM 17664 / CCUG 51855 / 37)</name>
    <dbReference type="NCBI Taxonomy" id="357804"/>
    <lineage>
        <taxon>Bacteria</taxon>
        <taxon>Pseudomonadati</taxon>
        <taxon>Pseudomonadota</taxon>
        <taxon>Gammaproteobacteria</taxon>
        <taxon>Alteromonadales</taxon>
        <taxon>Psychromonadaceae</taxon>
        <taxon>Psychromonas</taxon>
    </lineage>
</organism>
<dbReference type="InterPro" id="IPR010275">
    <property type="entry name" value="MepK"/>
</dbReference>
<evidence type="ECO:0000256" key="1">
    <source>
        <dbReference type="ARBA" id="ARBA00001947"/>
    </source>
</evidence>
<dbReference type="EMBL" id="CP000510">
    <property type="protein sequence ID" value="ABM03411.1"/>
    <property type="molecule type" value="Genomic_DNA"/>
</dbReference>
<comment type="cofactor">
    <cofactor evidence="1">
        <name>Zn(2+)</name>
        <dbReference type="ChEBI" id="CHEBI:29105"/>
    </cofactor>
</comment>
<reference evidence="12 13" key="1">
    <citation type="submission" date="2007-01" db="EMBL/GenBank/DDBJ databases">
        <title>Complete sequence of Psychromonas ingrahamii 37.</title>
        <authorList>
            <consortium name="US DOE Joint Genome Institute"/>
            <person name="Copeland A."/>
            <person name="Lucas S."/>
            <person name="Lapidus A."/>
            <person name="Barry K."/>
            <person name="Detter J.C."/>
            <person name="Glavina del Rio T."/>
            <person name="Hammon N."/>
            <person name="Israni S."/>
            <person name="Dalin E."/>
            <person name="Tice H."/>
            <person name="Pitluck S."/>
            <person name="Thompson L.S."/>
            <person name="Brettin T."/>
            <person name="Bruce D."/>
            <person name="Han C."/>
            <person name="Tapia R."/>
            <person name="Schmutz J."/>
            <person name="Larimer F."/>
            <person name="Land M."/>
            <person name="Hauser L."/>
            <person name="Kyrpides N."/>
            <person name="Ivanova N."/>
            <person name="Staley J."/>
            <person name="Richardson P."/>
        </authorList>
    </citation>
    <scope>NUCLEOTIDE SEQUENCE [LARGE SCALE GENOMIC DNA]</scope>
    <source>
        <strain evidence="12 13">37</strain>
    </source>
</reference>
<evidence type="ECO:0000256" key="5">
    <source>
        <dbReference type="ARBA" id="ARBA00022729"/>
    </source>
</evidence>
<evidence type="ECO:0000256" key="3">
    <source>
        <dbReference type="ARBA" id="ARBA00022670"/>
    </source>
</evidence>
<evidence type="ECO:0000256" key="2">
    <source>
        <dbReference type="ARBA" id="ARBA00004776"/>
    </source>
</evidence>
<evidence type="ECO:0000256" key="11">
    <source>
        <dbReference type="ARBA" id="ARBA00093666"/>
    </source>
</evidence>
<dbReference type="STRING" id="357804.Ping_1614"/>
<keyword evidence="4" id="KW-0479">Metal-binding</keyword>
<accession>A1SV96</accession>
<dbReference type="GO" id="GO:0046872">
    <property type="term" value="F:metal ion binding"/>
    <property type="evidence" value="ECO:0007669"/>
    <property type="project" value="UniProtKB-KW"/>
</dbReference>
<dbReference type="RefSeq" id="WP_011769971.1">
    <property type="nucleotide sequence ID" value="NC_008709.1"/>
</dbReference>
<dbReference type="PANTHER" id="PTHR37425:SF1">
    <property type="entry name" value="OUTER MEMBRANE PROTEIN"/>
    <property type="match status" value="1"/>
</dbReference>
<keyword evidence="8" id="KW-0482">Metalloprotease</keyword>
<evidence type="ECO:0000256" key="7">
    <source>
        <dbReference type="ARBA" id="ARBA00022833"/>
    </source>
</evidence>
<comment type="pathway">
    <text evidence="2">Cell wall biogenesis; cell wall polysaccharide biosynthesis.</text>
</comment>
<evidence type="ECO:0000256" key="10">
    <source>
        <dbReference type="ARBA" id="ARBA00093448"/>
    </source>
</evidence>
<evidence type="ECO:0000256" key="6">
    <source>
        <dbReference type="ARBA" id="ARBA00022801"/>
    </source>
</evidence>
<dbReference type="Pfam" id="PF05951">
    <property type="entry name" value="Peptidase_M15_2"/>
    <property type="match status" value="1"/>
</dbReference>
<name>A1SV96_PSYIN</name>
<dbReference type="KEGG" id="pin:Ping_1614"/>
<dbReference type="GO" id="GO:0006508">
    <property type="term" value="P:proteolysis"/>
    <property type="evidence" value="ECO:0007669"/>
    <property type="project" value="UniProtKB-KW"/>
</dbReference>
<dbReference type="CDD" id="cd14844">
    <property type="entry name" value="Zn-DD-carboxypeptidase_like"/>
    <property type="match status" value="1"/>
</dbReference>
<keyword evidence="9" id="KW-0961">Cell wall biogenesis/degradation</keyword>
<keyword evidence="13" id="KW-1185">Reference proteome</keyword>
<dbReference type="eggNOG" id="COG3108">
    <property type="taxonomic scope" value="Bacteria"/>
</dbReference>
<dbReference type="Gene3D" id="3.30.1380.10">
    <property type="match status" value="1"/>
</dbReference>
<evidence type="ECO:0000256" key="4">
    <source>
        <dbReference type="ARBA" id="ARBA00022723"/>
    </source>
</evidence>
<dbReference type="GO" id="GO:0008237">
    <property type="term" value="F:metallopeptidase activity"/>
    <property type="evidence" value="ECO:0007669"/>
    <property type="project" value="UniProtKB-KW"/>
</dbReference>
<dbReference type="PANTHER" id="PTHR37425">
    <property type="match status" value="1"/>
</dbReference>
<dbReference type="Proteomes" id="UP000000639">
    <property type="component" value="Chromosome"/>
</dbReference>
<dbReference type="InterPro" id="IPR009045">
    <property type="entry name" value="Zn_M74/Hedgehog-like"/>
</dbReference>
<keyword evidence="6" id="KW-0378">Hydrolase</keyword>
<keyword evidence="5" id="KW-0732">Signal</keyword>
<sequence length="183" mass="20463">MPKTDLSRRHAILTGIVTLGAICAPSASFASLFKNNPRELNLNNLHTGEELLTEYFDGKHYQRSEMKKINHFCRDFRRNETINMDKRLFDHLMAIQKTIGSNSQVQLISGYRSPATNKMLSAQSGGVAKKSLHMLGRAIDFRLEGVPLIEVKKAALSLKVGGVGYYPKSNFVHIDTGNVRSWG</sequence>